<dbReference type="AlphaFoldDB" id="E0RZ20"/>
<dbReference type="HOGENOM" id="CLU_466670_0_0_9"/>
<keyword evidence="1" id="KW-0812">Transmembrane</keyword>
<dbReference type="Gene3D" id="3.90.930.1">
    <property type="match status" value="1"/>
</dbReference>
<dbReference type="InterPro" id="IPR026870">
    <property type="entry name" value="Zinc_ribbon_dom"/>
</dbReference>
<feature type="domain" description="Zinc-ribbon" evidence="2">
    <location>
        <begin position="2"/>
        <end position="23"/>
    </location>
</feature>
<keyword evidence="1" id="KW-1133">Transmembrane helix</keyword>
<protein>
    <submittedName>
        <fullName evidence="3">MORN repeat-containing protein</fullName>
    </submittedName>
</protein>
<proteinExistence type="predicted"/>
<keyword evidence="1" id="KW-0472">Membrane</keyword>
<dbReference type="eggNOG" id="COG3209">
    <property type="taxonomic scope" value="Bacteria"/>
</dbReference>
<dbReference type="RefSeq" id="WP_013281745.1">
    <property type="nucleotide sequence ID" value="NC_014387.1"/>
</dbReference>
<dbReference type="EMBL" id="CP001810">
    <property type="protein sequence ID" value="ADL35092.1"/>
    <property type="molecule type" value="Genomic_DNA"/>
</dbReference>
<name>E0RZ20_BUTPB</name>
<keyword evidence="4" id="KW-1185">Reference proteome</keyword>
<dbReference type="Pfam" id="PF13240">
    <property type="entry name" value="Zn_Ribbon_1"/>
    <property type="match status" value="1"/>
</dbReference>
<dbReference type="KEGG" id="bpb:bpr_I2359"/>
<dbReference type="Proteomes" id="UP000001299">
    <property type="component" value="Chromosome 1"/>
</dbReference>
<organism evidence="3 4">
    <name type="scientific">Butyrivibrio proteoclasticus (strain ATCC 51982 / DSM 14932 / B316)</name>
    <name type="common">Clostridium proteoclasticum</name>
    <dbReference type="NCBI Taxonomy" id="515622"/>
    <lineage>
        <taxon>Bacteria</taxon>
        <taxon>Bacillati</taxon>
        <taxon>Bacillota</taxon>
        <taxon>Clostridia</taxon>
        <taxon>Lachnospirales</taxon>
        <taxon>Lachnospiraceae</taxon>
        <taxon>Butyrivibrio</taxon>
    </lineage>
</organism>
<evidence type="ECO:0000313" key="4">
    <source>
        <dbReference type="Proteomes" id="UP000001299"/>
    </source>
</evidence>
<accession>E0RZ20</accession>
<sequence length="584" mass="68619">MYCDNCGAEVRNGAAFCPVCGNRINKQKKVVSKNIVVIIMIAIIAIIVGTIGVILVKKNTVVEQETLASEATVIEKQETAIEAASEHEEKKDDVYREYADDGTLLMEQFSNSDGSIVKEVYYTDGYVSKELLYSKDGYVQQETVYNSDGVVIKDSGFYGAEMPEYLNEYYDEGNLKYEARYNRNGALRFVHEYDERENLIKESQYNEDGTFDYSYGYEYFEDNSLMKMIYFDHEGNAQKEEVYKTVGGIRYIVEHNRENNTEIDVFYREDGSKIGKIAYEYDENGNITNMFQYSKNDAEPDYHYEYEYNESGDITNFYTYYSDIEEHVSYSYELDDQGKRIKHTYDDKWNEERLYDENDREIKCLAGDDVREYSYDENGNKIKEHSYHIWHSDTDVIQNEETIDYEYDKQGNLLIKRDTSDSKVTIEEYEYDYNLSEGGILKKYKKTYPDGGCDIGELIYDDSGNAVKYEEYSEWDGEKHVKKEMFYENNILTKSCRYMDNYETGERQVLIEERFYDNYGNCTKCIDYNSDDNYRSIGYVVTTDYDFYGGRDERQIDDKGENIRYVSRIPNRRGGLSLFDLMLK</sequence>
<gene>
    <name evidence="3" type="ordered locus">bpr_I2359</name>
</gene>
<evidence type="ECO:0000256" key="1">
    <source>
        <dbReference type="SAM" id="Phobius"/>
    </source>
</evidence>
<evidence type="ECO:0000259" key="2">
    <source>
        <dbReference type="Pfam" id="PF13240"/>
    </source>
</evidence>
<dbReference type="STRING" id="515622.bpr_I2359"/>
<dbReference type="Gene3D" id="2.180.10.10">
    <property type="entry name" value="RHS repeat-associated core"/>
    <property type="match status" value="1"/>
</dbReference>
<evidence type="ECO:0000313" key="3">
    <source>
        <dbReference type="EMBL" id="ADL35092.1"/>
    </source>
</evidence>
<reference evidence="3 4" key="1">
    <citation type="journal article" date="2010" name="PLoS ONE">
        <title>The glycobiome of the rumen bacterium Butyrivibrio proteoclasticus B316(T) highlights adaptation to a polysaccharide-rich environment.</title>
        <authorList>
            <person name="Kelly W.J."/>
            <person name="Leahy S.C."/>
            <person name="Altermann E."/>
            <person name="Yeoman C.J."/>
            <person name="Dunne J.C."/>
            <person name="Kong Z."/>
            <person name="Pacheco D.M."/>
            <person name="Li D."/>
            <person name="Noel S.J."/>
            <person name="Moon C.D."/>
            <person name="Cookson A.L."/>
            <person name="Attwood G.T."/>
        </authorList>
    </citation>
    <scope>NUCLEOTIDE SEQUENCE [LARGE SCALE GENOMIC DNA]</scope>
    <source>
        <strain evidence="4">ATCC 51982 / DSM 14932 / B316</strain>
    </source>
</reference>
<feature type="transmembrane region" description="Helical" evidence="1">
    <location>
        <begin position="35"/>
        <end position="56"/>
    </location>
</feature>